<gene>
    <name evidence="21" type="ORF">DFP97_12643</name>
</gene>
<dbReference type="SUPFAM" id="SSF53955">
    <property type="entry name" value="Lysozyme-like"/>
    <property type="match status" value="1"/>
</dbReference>
<dbReference type="GO" id="GO:0009252">
    <property type="term" value="P:peptidoglycan biosynthetic process"/>
    <property type="evidence" value="ECO:0007669"/>
    <property type="project" value="UniProtKB-KW"/>
</dbReference>
<evidence type="ECO:0000256" key="8">
    <source>
        <dbReference type="ARBA" id="ARBA00022679"/>
    </source>
</evidence>
<reference evidence="21 22" key="1">
    <citation type="submission" date="2018-07" db="EMBL/GenBank/DDBJ databases">
        <title>Genomic Encyclopedia of Type Strains, Phase III (KMG-III): the genomes of soil and plant-associated and newly described type strains.</title>
        <authorList>
            <person name="Whitman W."/>
        </authorList>
    </citation>
    <scope>NUCLEOTIDE SEQUENCE [LARGE SCALE GENOMIC DNA]</scope>
    <source>
        <strain evidence="21 22">CECT 7506</strain>
    </source>
</reference>
<dbReference type="InterPro" id="IPR050396">
    <property type="entry name" value="Glycosyltr_51/Transpeptidase"/>
</dbReference>
<evidence type="ECO:0000256" key="5">
    <source>
        <dbReference type="ARBA" id="ARBA00022645"/>
    </source>
</evidence>
<evidence type="ECO:0000256" key="16">
    <source>
        <dbReference type="ARBA" id="ARBA00049902"/>
    </source>
</evidence>
<evidence type="ECO:0000256" key="2">
    <source>
        <dbReference type="ARBA" id="ARBA00007090"/>
    </source>
</evidence>
<feature type="transmembrane region" description="Helical" evidence="18">
    <location>
        <begin position="37"/>
        <end position="56"/>
    </location>
</feature>
<keyword evidence="12 18" id="KW-0472">Membrane</keyword>
<dbReference type="Pfam" id="PF00905">
    <property type="entry name" value="Transpeptidase"/>
    <property type="match status" value="1"/>
</dbReference>
<keyword evidence="18" id="KW-1133">Transmembrane helix</keyword>
<dbReference type="InterPro" id="IPR001264">
    <property type="entry name" value="Glyco_trans_51"/>
</dbReference>
<keyword evidence="18" id="KW-0812">Transmembrane</keyword>
<evidence type="ECO:0000259" key="20">
    <source>
        <dbReference type="Pfam" id="PF00912"/>
    </source>
</evidence>
<feature type="domain" description="Glycosyl transferase family 51" evidence="20">
    <location>
        <begin position="77"/>
        <end position="252"/>
    </location>
</feature>
<keyword evidence="14" id="KW-0961">Cell wall biogenesis/degradation</keyword>
<keyword evidence="22" id="KW-1185">Reference proteome</keyword>
<name>A0A368VIU1_9BACL</name>
<keyword evidence="4" id="KW-1003">Cell membrane</keyword>
<keyword evidence="5" id="KW-0121">Carboxypeptidase</keyword>
<keyword evidence="13" id="KW-0511">Multifunctional enzyme</keyword>
<dbReference type="PANTHER" id="PTHR32282:SF11">
    <property type="entry name" value="PENICILLIN-BINDING PROTEIN 1B"/>
    <property type="match status" value="1"/>
</dbReference>
<comment type="catalytic activity">
    <reaction evidence="15">
        <text>Preferential cleavage: (Ac)2-L-Lys-D-Ala-|-D-Ala. Also transpeptidation of peptidyl-alanyl moieties that are N-acyl substituents of D-alanine.</text>
        <dbReference type="EC" id="3.4.16.4"/>
    </reaction>
</comment>
<evidence type="ECO:0000256" key="4">
    <source>
        <dbReference type="ARBA" id="ARBA00022475"/>
    </source>
</evidence>
<dbReference type="InterPro" id="IPR023346">
    <property type="entry name" value="Lysozyme-like_dom_sf"/>
</dbReference>
<dbReference type="InterPro" id="IPR001460">
    <property type="entry name" value="PCN-bd_Tpept"/>
</dbReference>
<accession>A0A368VIU1</accession>
<keyword evidence="10" id="KW-0133">Cell shape</keyword>
<dbReference type="RefSeq" id="WP_181873710.1">
    <property type="nucleotide sequence ID" value="NZ_QPJD01000026.1"/>
</dbReference>
<dbReference type="PANTHER" id="PTHR32282">
    <property type="entry name" value="BINDING PROTEIN TRANSPEPTIDASE, PUTATIVE-RELATED"/>
    <property type="match status" value="1"/>
</dbReference>
<comment type="catalytic activity">
    <reaction evidence="16">
        <text>[GlcNAc-(1-&gt;4)-Mur2Ac(oyl-L-Ala-gamma-D-Glu-L-Lys-D-Ala-D-Ala)](n)-di-trans,octa-cis-undecaprenyl diphosphate + beta-D-GlcNAc-(1-&gt;4)-Mur2Ac(oyl-L-Ala-gamma-D-Glu-L-Lys-D-Ala-D-Ala)-di-trans,octa-cis-undecaprenyl diphosphate = [GlcNAc-(1-&gt;4)-Mur2Ac(oyl-L-Ala-gamma-D-Glu-L-Lys-D-Ala-D-Ala)](n+1)-di-trans,octa-cis-undecaprenyl diphosphate + di-trans,octa-cis-undecaprenyl diphosphate + H(+)</text>
        <dbReference type="Rhea" id="RHEA:23708"/>
        <dbReference type="Rhea" id="RHEA-COMP:9602"/>
        <dbReference type="Rhea" id="RHEA-COMP:9603"/>
        <dbReference type="ChEBI" id="CHEBI:15378"/>
        <dbReference type="ChEBI" id="CHEBI:58405"/>
        <dbReference type="ChEBI" id="CHEBI:60033"/>
        <dbReference type="ChEBI" id="CHEBI:78435"/>
        <dbReference type="EC" id="2.4.99.28"/>
    </reaction>
</comment>
<evidence type="ECO:0000313" key="22">
    <source>
        <dbReference type="Proteomes" id="UP000252415"/>
    </source>
</evidence>
<dbReference type="GO" id="GO:0005886">
    <property type="term" value="C:plasma membrane"/>
    <property type="evidence" value="ECO:0007669"/>
    <property type="project" value="UniProtKB-SubCell"/>
</dbReference>
<evidence type="ECO:0000256" key="13">
    <source>
        <dbReference type="ARBA" id="ARBA00023268"/>
    </source>
</evidence>
<dbReference type="GO" id="GO:0008658">
    <property type="term" value="F:penicillin binding"/>
    <property type="evidence" value="ECO:0007669"/>
    <property type="project" value="InterPro"/>
</dbReference>
<evidence type="ECO:0000256" key="9">
    <source>
        <dbReference type="ARBA" id="ARBA00022801"/>
    </source>
</evidence>
<dbReference type="Pfam" id="PF00912">
    <property type="entry name" value="Transgly"/>
    <property type="match status" value="1"/>
</dbReference>
<keyword evidence="8" id="KW-0808">Transferase</keyword>
<evidence type="ECO:0000256" key="15">
    <source>
        <dbReference type="ARBA" id="ARBA00034000"/>
    </source>
</evidence>
<protein>
    <submittedName>
        <fullName evidence="21">1A family penicillin-binding protein</fullName>
    </submittedName>
</protein>
<comment type="subcellular location">
    <subcellularLocation>
        <location evidence="1">Cell membrane</location>
    </subcellularLocation>
</comment>
<evidence type="ECO:0000256" key="17">
    <source>
        <dbReference type="SAM" id="MobiDB-lite"/>
    </source>
</evidence>
<keyword evidence="9" id="KW-0378">Hydrolase</keyword>
<evidence type="ECO:0000259" key="19">
    <source>
        <dbReference type="Pfam" id="PF00905"/>
    </source>
</evidence>
<dbReference type="EMBL" id="QPJD01000026">
    <property type="protein sequence ID" value="RCW41211.1"/>
    <property type="molecule type" value="Genomic_DNA"/>
</dbReference>
<evidence type="ECO:0000256" key="12">
    <source>
        <dbReference type="ARBA" id="ARBA00023136"/>
    </source>
</evidence>
<dbReference type="AlphaFoldDB" id="A0A368VIU1"/>
<comment type="similarity">
    <text evidence="2">In the C-terminal section; belongs to the transpeptidase family.</text>
</comment>
<dbReference type="GO" id="GO:0008955">
    <property type="term" value="F:peptidoglycan glycosyltransferase activity"/>
    <property type="evidence" value="ECO:0007669"/>
    <property type="project" value="UniProtKB-EC"/>
</dbReference>
<dbReference type="Proteomes" id="UP000252415">
    <property type="component" value="Unassembled WGS sequence"/>
</dbReference>
<evidence type="ECO:0000256" key="3">
    <source>
        <dbReference type="ARBA" id="ARBA00007739"/>
    </source>
</evidence>
<dbReference type="GO" id="GO:0071555">
    <property type="term" value="P:cell wall organization"/>
    <property type="evidence" value="ECO:0007669"/>
    <property type="project" value="UniProtKB-KW"/>
</dbReference>
<evidence type="ECO:0000256" key="1">
    <source>
        <dbReference type="ARBA" id="ARBA00004236"/>
    </source>
</evidence>
<evidence type="ECO:0000256" key="7">
    <source>
        <dbReference type="ARBA" id="ARBA00022676"/>
    </source>
</evidence>
<comment type="caution">
    <text evidence="21">The sequence shown here is derived from an EMBL/GenBank/DDBJ whole genome shotgun (WGS) entry which is preliminary data.</text>
</comment>
<dbReference type="GO" id="GO:0009002">
    <property type="term" value="F:serine-type D-Ala-D-Ala carboxypeptidase activity"/>
    <property type="evidence" value="ECO:0007669"/>
    <property type="project" value="UniProtKB-EC"/>
</dbReference>
<evidence type="ECO:0000256" key="11">
    <source>
        <dbReference type="ARBA" id="ARBA00022984"/>
    </source>
</evidence>
<evidence type="ECO:0000256" key="6">
    <source>
        <dbReference type="ARBA" id="ARBA00022670"/>
    </source>
</evidence>
<sequence>MNKPSNRQGKPRRRSAFPIITERFLPHVLKMKKWMRWTAAAFTLFLLIFIGTLIYLRMQSLPVATVSQTSQMIDLHGNVIDTFHAGENRRSVQLADISHYVIDATLAIEDRRFYDHRGFDMKGMARAVMVNVQSFSARQGASTLTQQLARNLYLTHERTWQRKVKEAMYTVQLEMSYSKDEILGMYLNQIYYGHGSYGIEAAAMMYFNKHASELTLAESAMLAGIPKGPKYYSPYLNMKNAKDRQLTILQAMLEGGSITSEQADAAYAEVLNFQTLGSGQQEGFAPYFRDYIRYIAVDKLGINERLLNEGGITIHTTLDPVAQAAAEEVIAKGLPESSEQQAALIAIDPRSGYIKAMVGGRDYKTNQYNRVFAKTRQPGSSFKPFLYLTALQSGFMSPVTRFKSEPTVFTYDEGRKTYEPHNYGDKYLNDFIDMRQALAGSDNIYAVNTIMTVGADKVIDTARKLGIESPMQPVPSLALGTFPVSPFEMASAFGTFANGGIHVEPVAIIRIEDRKGEVLYEAEREAEQVVAPAEAYVMTSLMESVFDEGGTGFRVSSIIKRPVAGKTGTTPTDAWLVGYTPELATAVWVGYDKDRKLTVAEAYRAAPIFAKFTEQALSAVPPKIFPIPEGVVNVYIDPTSGKLAADTCPNKRLETFISGTEPTEVCGEPAAAGEAGGKSGKNGGAKDAGHHSWWADLKRWWTD</sequence>
<dbReference type="GO" id="GO:0030288">
    <property type="term" value="C:outer membrane-bounded periplasmic space"/>
    <property type="evidence" value="ECO:0007669"/>
    <property type="project" value="TreeGrafter"/>
</dbReference>
<organism evidence="21 22">
    <name type="scientific">Paenibacillus prosopidis</name>
    <dbReference type="NCBI Taxonomy" id="630520"/>
    <lineage>
        <taxon>Bacteria</taxon>
        <taxon>Bacillati</taxon>
        <taxon>Bacillota</taxon>
        <taxon>Bacilli</taxon>
        <taxon>Bacillales</taxon>
        <taxon>Paenibacillaceae</taxon>
        <taxon>Paenibacillus</taxon>
    </lineage>
</organism>
<feature type="region of interest" description="Disordered" evidence="17">
    <location>
        <begin position="664"/>
        <end position="689"/>
    </location>
</feature>
<dbReference type="SUPFAM" id="SSF56601">
    <property type="entry name" value="beta-lactamase/transpeptidase-like"/>
    <property type="match status" value="1"/>
</dbReference>
<evidence type="ECO:0000256" key="10">
    <source>
        <dbReference type="ARBA" id="ARBA00022960"/>
    </source>
</evidence>
<feature type="compositionally biased region" description="Gly residues" evidence="17">
    <location>
        <begin position="674"/>
        <end position="683"/>
    </location>
</feature>
<dbReference type="Gene3D" id="3.40.710.10">
    <property type="entry name" value="DD-peptidase/beta-lactamase superfamily"/>
    <property type="match status" value="1"/>
</dbReference>
<feature type="domain" description="Penicillin-binding protein transpeptidase" evidence="19">
    <location>
        <begin position="344"/>
        <end position="610"/>
    </location>
</feature>
<evidence type="ECO:0000313" key="21">
    <source>
        <dbReference type="EMBL" id="RCW41211.1"/>
    </source>
</evidence>
<keyword evidence="11" id="KW-0573">Peptidoglycan synthesis</keyword>
<keyword evidence="7" id="KW-0328">Glycosyltransferase</keyword>
<evidence type="ECO:0000256" key="18">
    <source>
        <dbReference type="SAM" id="Phobius"/>
    </source>
</evidence>
<dbReference type="GO" id="GO:0008360">
    <property type="term" value="P:regulation of cell shape"/>
    <property type="evidence" value="ECO:0007669"/>
    <property type="project" value="UniProtKB-KW"/>
</dbReference>
<dbReference type="Gene3D" id="1.10.3810.10">
    <property type="entry name" value="Biosynthetic peptidoglycan transglycosylase-like"/>
    <property type="match status" value="1"/>
</dbReference>
<dbReference type="NCBIfam" id="TIGR02074">
    <property type="entry name" value="PBP_1a_fam"/>
    <property type="match status" value="1"/>
</dbReference>
<proteinExistence type="inferred from homology"/>
<comment type="similarity">
    <text evidence="3">In the N-terminal section; belongs to the glycosyltransferase 51 family.</text>
</comment>
<dbReference type="InterPro" id="IPR036950">
    <property type="entry name" value="PBP_transglycosylase"/>
</dbReference>
<keyword evidence="6" id="KW-0645">Protease</keyword>
<dbReference type="GO" id="GO:0006508">
    <property type="term" value="P:proteolysis"/>
    <property type="evidence" value="ECO:0007669"/>
    <property type="project" value="UniProtKB-KW"/>
</dbReference>
<dbReference type="InterPro" id="IPR012338">
    <property type="entry name" value="Beta-lactam/transpept-like"/>
</dbReference>
<evidence type="ECO:0000256" key="14">
    <source>
        <dbReference type="ARBA" id="ARBA00023316"/>
    </source>
</evidence>
<dbReference type="FunFam" id="1.10.3810.10:FF:000001">
    <property type="entry name" value="Penicillin-binding protein 1A"/>
    <property type="match status" value="1"/>
</dbReference>